<evidence type="ECO:0008006" key="3">
    <source>
        <dbReference type="Google" id="ProtNLM"/>
    </source>
</evidence>
<reference evidence="1 2" key="1">
    <citation type="submission" date="2023-08" db="EMBL/GenBank/DDBJ databases">
        <title>Achromobacter seleniivolatilans sp. nov., isolated from seleniferous soil.</title>
        <authorList>
            <person name="Zhang S."/>
            <person name="Li K."/>
            <person name="Peng J."/>
            <person name="Zhao Q."/>
            <person name="Wang H."/>
            <person name="Guo Y."/>
        </authorList>
    </citation>
    <scope>NUCLEOTIDE SEQUENCE [LARGE SCALE GENOMIC DNA]</scope>
    <source>
        <strain evidence="1 2">R39</strain>
    </source>
</reference>
<dbReference type="RefSeq" id="WP_306943206.1">
    <property type="nucleotide sequence ID" value="NZ_CP132976.1"/>
</dbReference>
<gene>
    <name evidence="1" type="ORF">RAS12_26920</name>
</gene>
<protein>
    <recommendedName>
        <fullName evidence="3">General secretion pathway protein K</fullName>
    </recommendedName>
</protein>
<name>A0ABY9LZJ7_9BURK</name>
<keyword evidence="2" id="KW-1185">Reference proteome</keyword>
<organism evidence="1 2">
    <name type="scientific">Achromobacter seleniivolatilans</name>
    <dbReference type="NCBI Taxonomy" id="3047478"/>
    <lineage>
        <taxon>Bacteria</taxon>
        <taxon>Pseudomonadati</taxon>
        <taxon>Pseudomonadota</taxon>
        <taxon>Betaproteobacteria</taxon>
        <taxon>Burkholderiales</taxon>
        <taxon>Alcaligenaceae</taxon>
        <taxon>Achromobacter</taxon>
    </lineage>
</organism>
<accession>A0ABY9LZJ7</accession>
<dbReference type="Proteomes" id="UP001234798">
    <property type="component" value="Chromosome"/>
</dbReference>
<evidence type="ECO:0000313" key="2">
    <source>
        <dbReference type="Proteomes" id="UP001234798"/>
    </source>
</evidence>
<evidence type="ECO:0000313" key="1">
    <source>
        <dbReference type="EMBL" id="WMD20199.1"/>
    </source>
</evidence>
<dbReference type="EMBL" id="CP132976">
    <property type="protein sequence ID" value="WMD20199.1"/>
    <property type="molecule type" value="Genomic_DNA"/>
</dbReference>
<sequence length="232" mass="25279">MALIVVLWLLVALSLVATRLVATQRAVVRQTYVELQRSQALIAAEGGIAFAVHQLLLAPERFGANVQRHSTVIGDVKLAMVIRSERGKLDLNTGSLDYFARFFRMMGASADEANKLSQQMREGRERGIPLQHLEDVLARTSMDALFYQRILPYITIWGGGSVPDAAYADTVLVQALDLPKPHTSGDNPGSVVAVEIVATLANGFSAGLLATVLIIPVESEAGVFRVLRWQEN</sequence>
<proteinExistence type="predicted"/>